<proteinExistence type="predicted"/>
<gene>
    <name evidence="1" type="ORF">Pint_12712</name>
</gene>
<reference evidence="2" key="1">
    <citation type="journal article" date="2023" name="G3 (Bethesda)">
        <title>Genome assembly and association tests identify interacting loci associated with vigor, precocity, and sex in interspecific pistachio rootstocks.</title>
        <authorList>
            <person name="Palmer W."/>
            <person name="Jacygrad E."/>
            <person name="Sagayaradj S."/>
            <person name="Cavanaugh K."/>
            <person name="Han R."/>
            <person name="Bertier L."/>
            <person name="Beede B."/>
            <person name="Kafkas S."/>
            <person name="Golino D."/>
            <person name="Preece J."/>
            <person name="Michelmore R."/>
        </authorList>
    </citation>
    <scope>NUCLEOTIDE SEQUENCE [LARGE SCALE GENOMIC DNA]</scope>
</reference>
<name>A0ACC0Y9T3_9ROSI</name>
<sequence>MRRVYPELGKCLCSELGSGTQSGFYELLNRRLNWICYVNQPEPDLKAWKVWALELGKVMKVTKCCSPDNTSWTEKHKHVNIRCSSLMKMCGEVRSGEFFFLALEEYHSILRPVTTKQVLPSQQLGRIKQGLTLPGRDSFSPKTASSQECQELQQKTMPFFAEIPSVLVDSAQCSA</sequence>
<keyword evidence="2" id="KW-1185">Reference proteome</keyword>
<accession>A0ACC0Y9T3</accession>
<evidence type="ECO:0000313" key="1">
    <source>
        <dbReference type="EMBL" id="KAJ0032055.1"/>
    </source>
</evidence>
<evidence type="ECO:0000313" key="2">
    <source>
        <dbReference type="Proteomes" id="UP001163603"/>
    </source>
</evidence>
<organism evidence="1 2">
    <name type="scientific">Pistacia integerrima</name>
    <dbReference type="NCBI Taxonomy" id="434235"/>
    <lineage>
        <taxon>Eukaryota</taxon>
        <taxon>Viridiplantae</taxon>
        <taxon>Streptophyta</taxon>
        <taxon>Embryophyta</taxon>
        <taxon>Tracheophyta</taxon>
        <taxon>Spermatophyta</taxon>
        <taxon>Magnoliopsida</taxon>
        <taxon>eudicotyledons</taxon>
        <taxon>Gunneridae</taxon>
        <taxon>Pentapetalae</taxon>
        <taxon>rosids</taxon>
        <taxon>malvids</taxon>
        <taxon>Sapindales</taxon>
        <taxon>Anacardiaceae</taxon>
        <taxon>Pistacia</taxon>
    </lineage>
</organism>
<comment type="caution">
    <text evidence="1">The sequence shown here is derived from an EMBL/GenBank/DDBJ whole genome shotgun (WGS) entry which is preliminary data.</text>
</comment>
<dbReference type="Proteomes" id="UP001163603">
    <property type="component" value="Chromosome 8"/>
</dbReference>
<dbReference type="EMBL" id="CM047743">
    <property type="protein sequence ID" value="KAJ0032055.1"/>
    <property type="molecule type" value="Genomic_DNA"/>
</dbReference>
<protein>
    <submittedName>
        <fullName evidence="1">Uncharacterized protein</fullName>
    </submittedName>
</protein>